<dbReference type="InterPro" id="IPR011652">
    <property type="entry name" value="MORN_2"/>
</dbReference>
<proteinExistence type="predicted"/>
<dbReference type="SUPFAM" id="SSF82185">
    <property type="entry name" value="Histone H3 K4-specific methyltransferase SET7/9 N-terminal domain"/>
    <property type="match status" value="1"/>
</dbReference>
<organism evidence="1">
    <name type="scientific">marine metagenome</name>
    <dbReference type="NCBI Taxonomy" id="408172"/>
    <lineage>
        <taxon>unclassified sequences</taxon>
        <taxon>metagenomes</taxon>
        <taxon>ecological metagenomes</taxon>
    </lineage>
</organism>
<dbReference type="AlphaFoldDB" id="A0A383DKJ8"/>
<gene>
    <name evidence="1" type="ORF">METZ01_LOCUS497212</name>
</gene>
<name>A0A383DKJ8_9ZZZZ</name>
<dbReference type="Gene3D" id="2.20.110.10">
    <property type="entry name" value="Histone H3 K4-specific methyltransferase SET7/9 N-terminal domain"/>
    <property type="match status" value="2"/>
</dbReference>
<protein>
    <submittedName>
        <fullName evidence="1">Uncharacterized protein</fullName>
    </submittedName>
</protein>
<sequence length="188" mass="21417">MKKLLILLLLSTSFSAFADSDSDLDFTLSDFCHKQPGVQERDGRWFFPNEAEGITATSICVYKDAYGQYALKAKLKNGRFHGYSIGWHENGQKEFEGTFIHGELDGETISWNANGQITAQANLKEGKLVTGVIRTYFDKTLFYDGKIQNQLESEQNYKDEMLNGKTLYWYENGQISSETNYKDDKLDG</sequence>
<accession>A0A383DKJ8</accession>
<dbReference type="EMBL" id="UINC01217663">
    <property type="protein sequence ID" value="SVE44358.1"/>
    <property type="molecule type" value="Genomic_DNA"/>
</dbReference>
<reference evidence="1" key="1">
    <citation type="submission" date="2018-05" db="EMBL/GenBank/DDBJ databases">
        <authorList>
            <person name="Lanie J.A."/>
            <person name="Ng W.-L."/>
            <person name="Kazmierczak K.M."/>
            <person name="Andrzejewski T.M."/>
            <person name="Davidsen T.M."/>
            <person name="Wayne K.J."/>
            <person name="Tettelin H."/>
            <person name="Glass J.I."/>
            <person name="Rusch D."/>
            <person name="Podicherti R."/>
            <person name="Tsui H.-C.T."/>
            <person name="Winkler M.E."/>
        </authorList>
    </citation>
    <scope>NUCLEOTIDE SEQUENCE</scope>
</reference>
<feature type="non-terminal residue" evidence="1">
    <location>
        <position position="188"/>
    </location>
</feature>
<dbReference type="Pfam" id="PF07661">
    <property type="entry name" value="MORN_2"/>
    <property type="match status" value="3"/>
</dbReference>
<evidence type="ECO:0000313" key="1">
    <source>
        <dbReference type="EMBL" id="SVE44358.1"/>
    </source>
</evidence>